<gene>
    <name evidence="2" type="ORF">PLOB_00037415</name>
</gene>
<sequence>FDNRGYECWFGTFDMNIREEFLKSVEEESPETFLRFMEQHNSRNESFDVEELLQTLPKKEHERLWAGLRDMTHRVILTSPLSSQENADFESDEEGSQCPLLLSYLEGVTTVALCALTAPEKSTHTPPAFLETAVILHGLLMVLPEGAESLQNNIAQLCESWFLNELEGKEELVTHALPYLIIRSLNRGIVSDVKRVWSLRQALLLMDFEDNSSESMKQLLHQCMIHPMYLKLEEGRRFLSYLFGLNPELSKEFHKTIKNQIPSCAMNVLSLYGEVYFRAWRVASGPYLKVLEENCFQDLMYSAVHAQRSGTQSMASRLRKVLEYFHQQKKQRGVDEALLRLYQPIIWRAFKVANPMVRANATALLTDTFPLQNPDAGNEEIDALLQKQFDILKDLLEDPCPTVRATAIHGVCRITGVFWELIPAHVIKMFLTTLINDLAFDTSSSAVRVAVFQGLKFVLDNRLSHPLLKPLLGNLQDLVHDTAERVRVAFLDVLILVKGLKAIKFWNIVPLEQLLSQLEVEQSAAVIRRIVKLLVNSFHPTGKGADTQVTRCSALWQSNPVAARKFYQYVHLHSTVSATGKFMVCLCHCLVTFAQKGGDESNISFESESEENPTSSEDKENTDSAAANTDTFDAGVLAGMAETVAICWGGIKDKLEKGGNESTKTKLVEKFTKALPKLFGGLKHPRIQAACLVIAGFLPSSSLPVFSAKCLSSLSSLPVTTPNTEYGPLLNCLCAWDRTTDVLELINEWIVGGMNGPPKDPRMVERTGRKKKSVAFQLPMENKQMLALEFLSWLMGEPTCRTAVQGHPEILRQITDNLRMTMSTIESRLSTSQQTPEPLTQSEVEFFHKSFEAYCLTEIHLHHMEKNEEYGGAMAALENVLVWADRVLLPAISSEGNCLISLPSEAKSARRVLDEGHNSSSLVVQLVKTILTCLSEMVMLGLTQEKFYNHAAVFTTSLAKLGCKAVQFLPQLSKVLYQIALSAVLSNESGNVNLRSGPVSAILRNLLEILLACDTDEVDVLTQALFAVRPALAEVLLLTEVRRRRVGTNAGLMGPLLFAVINNIKQQGLIALDDAKESELPMVAAFVMKLVSSSQALLNSFMLELKQQVLSGTTSESTDTQTSVLFLLSALQGLFTLLVNFLSNFVNFALNVPSFYLYKLPVLGTLRLLELTPSHNSLTFFPHLKLSFPRNHQTARDCHHIHPMIHLGGRYCLSTTSGTLALCTSGVFGVSTMAVYNFPCDVSFVGMKASVATCPERLVVSLPLLSTSTITYVQWDTSSVDLIPLQFHHESLTIHPPVEINRPSIIN</sequence>
<reference evidence="2 3" key="1">
    <citation type="submission" date="2022-05" db="EMBL/GenBank/DDBJ databases">
        <authorList>
            <consortium name="Genoscope - CEA"/>
            <person name="William W."/>
        </authorList>
    </citation>
    <scope>NUCLEOTIDE SEQUENCE [LARGE SCALE GENOMIC DNA]</scope>
</reference>
<dbReference type="Pfam" id="PF12422">
    <property type="entry name" value="Condensin2nSMC"/>
    <property type="match status" value="1"/>
</dbReference>
<evidence type="ECO:0008006" key="4">
    <source>
        <dbReference type="Google" id="ProtNLM"/>
    </source>
</evidence>
<dbReference type="SUPFAM" id="SSF48371">
    <property type="entry name" value="ARM repeat"/>
    <property type="match status" value="1"/>
</dbReference>
<comment type="caution">
    <text evidence="2">The sequence shown here is derived from an EMBL/GenBank/DDBJ whole genome shotgun (WGS) entry which is preliminary data.</text>
</comment>
<organism evidence="2 3">
    <name type="scientific">Porites lobata</name>
    <dbReference type="NCBI Taxonomy" id="104759"/>
    <lineage>
        <taxon>Eukaryota</taxon>
        <taxon>Metazoa</taxon>
        <taxon>Cnidaria</taxon>
        <taxon>Anthozoa</taxon>
        <taxon>Hexacorallia</taxon>
        <taxon>Scleractinia</taxon>
        <taxon>Fungiina</taxon>
        <taxon>Poritidae</taxon>
        <taxon>Porites</taxon>
    </lineage>
</organism>
<feature type="region of interest" description="Disordered" evidence="1">
    <location>
        <begin position="602"/>
        <end position="625"/>
    </location>
</feature>
<accession>A0ABN8PA08</accession>
<dbReference type="PANTHER" id="PTHR16199:SF4">
    <property type="entry name" value="CONDENSIN-2 COMPLEX SUBUNIT G2"/>
    <property type="match status" value="1"/>
</dbReference>
<keyword evidence="3" id="KW-1185">Reference proteome</keyword>
<dbReference type="Gene3D" id="1.25.10.10">
    <property type="entry name" value="Leucine-rich Repeat Variant"/>
    <property type="match status" value="1"/>
</dbReference>
<dbReference type="InterPro" id="IPR011989">
    <property type="entry name" value="ARM-like"/>
</dbReference>
<dbReference type="EMBL" id="CALNXK010000054">
    <property type="protein sequence ID" value="CAH3134540.1"/>
    <property type="molecule type" value="Genomic_DNA"/>
</dbReference>
<proteinExistence type="predicted"/>
<dbReference type="PANTHER" id="PTHR16199">
    <property type="entry name" value="CONDENSIN-2 COMPLEX SUBUNIT G2"/>
    <property type="match status" value="1"/>
</dbReference>
<evidence type="ECO:0000313" key="3">
    <source>
        <dbReference type="Proteomes" id="UP001159405"/>
    </source>
</evidence>
<name>A0ABN8PA08_9CNID</name>
<evidence type="ECO:0000313" key="2">
    <source>
        <dbReference type="EMBL" id="CAH3134540.1"/>
    </source>
</evidence>
<feature type="non-terminal residue" evidence="2">
    <location>
        <position position="1"/>
    </location>
</feature>
<feature type="non-terminal residue" evidence="2">
    <location>
        <position position="1307"/>
    </location>
</feature>
<evidence type="ECO:0000256" key="1">
    <source>
        <dbReference type="SAM" id="MobiDB-lite"/>
    </source>
</evidence>
<dbReference type="InterPro" id="IPR024741">
    <property type="entry name" value="Condensin2_G2"/>
</dbReference>
<dbReference type="InterPro" id="IPR016024">
    <property type="entry name" value="ARM-type_fold"/>
</dbReference>
<dbReference type="Proteomes" id="UP001159405">
    <property type="component" value="Unassembled WGS sequence"/>
</dbReference>
<protein>
    <recommendedName>
        <fullName evidence="4">Condensin complex subunit 1</fullName>
    </recommendedName>
</protein>